<evidence type="ECO:0000256" key="2">
    <source>
        <dbReference type="ARBA" id="ARBA00022692"/>
    </source>
</evidence>
<dbReference type="AlphaFoldDB" id="A0A5P2H4J4"/>
<dbReference type="PANTHER" id="PTHR37422">
    <property type="entry name" value="TEICHURONIC ACID BIOSYNTHESIS PROTEIN TUAE"/>
    <property type="match status" value="1"/>
</dbReference>
<feature type="transmembrane region" description="Helical" evidence="5">
    <location>
        <begin position="57"/>
        <end position="79"/>
    </location>
</feature>
<dbReference type="EMBL" id="CP044065">
    <property type="protein sequence ID" value="QET02584.1"/>
    <property type="molecule type" value="Genomic_DNA"/>
</dbReference>
<feature type="transmembrane region" description="Helical" evidence="5">
    <location>
        <begin position="215"/>
        <end position="233"/>
    </location>
</feature>
<comment type="subcellular location">
    <subcellularLocation>
        <location evidence="1">Membrane</location>
        <topology evidence="1">Multi-pass membrane protein</topology>
    </subcellularLocation>
</comment>
<keyword evidence="4 5" id="KW-0472">Membrane</keyword>
<keyword evidence="3 5" id="KW-1133">Transmembrane helix</keyword>
<gene>
    <name evidence="7" type="ORF">FOB72_11410</name>
</gene>
<organism evidence="7 8">
    <name type="scientific">Cupriavidus pauculus</name>
    <dbReference type="NCBI Taxonomy" id="82633"/>
    <lineage>
        <taxon>Bacteria</taxon>
        <taxon>Pseudomonadati</taxon>
        <taxon>Pseudomonadota</taxon>
        <taxon>Betaproteobacteria</taxon>
        <taxon>Burkholderiales</taxon>
        <taxon>Burkholderiaceae</taxon>
        <taxon>Cupriavidus</taxon>
    </lineage>
</organism>
<dbReference type="Pfam" id="PF04932">
    <property type="entry name" value="Wzy_C"/>
    <property type="match status" value="1"/>
</dbReference>
<sequence>MLRRPASTAFADALVFAFPILLLCVPRGAGVFLGCVGLLALLRYRGMGQTWRAYRDVLMPLTITVFAFLLVYLASRMYFHTHWDVLDNPSRTLLAILTCWVILHAAPDPRMLWRGITVALVGALVIVCYQRFLHGDPRPSAWVQAIAFANMVAAFGLIGFARAGEDRRTHALAWFNLACAFLILMVNGTRSALLALLVIMLPMLLLRYGRLGKRAFLLAVVAIAALAAGSYYLPDSPVKSRVDLVMADVHQFQLGNAATSVGSRLKVWEIAVQSIGEHPVMGVGVGQFARILHAAPYCRNLTTLPCDLEHAHNDMLEAASTTGIPGLIVVLALFLVPAALFWRMLVACRARRDAVGVSLSGGGIAMTAATIICGLTQVTMAHQANMVFYSGTIGLLLALAAVSERSGRSAA</sequence>
<keyword evidence="7" id="KW-0436">Ligase</keyword>
<protein>
    <submittedName>
        <fullName evidence="7">O-antigen ligase family protein</fullName>
    </submittedName>
</protein>
<feature type="transmembrane region" description="Helical" evidence="5">
    <location>
        <begin position="112"/>
        <end position="129"/>
    </location>
</feature>
<dbReference type="RefSeq" id="WP_150372615.1">
    <property type="nucleotide sequence ID" value="NZ_CP044065.1"/>
</dbReference>
<feature type="transmembrane region" description="Helical" evidence="5">
    <location>
        <begin position="354"/>
        <end position="380"/>
    </location>
</feature>
<dbReference type="PANTHER" id="PTHR37422:SF23">
    <property type="entry name" value="TEICHURONIC ACID BIOSYNTHESIS PROTEIN TUAE"/>
    <property type="match status" value="1"/>
</dbReference>
<feature type="transmembrane region" description="Helical" evidence="5">
    <location>
        <begin position="173"/>
        <end position="206"/>
    </location>
</feature>
<evidence type="ECO:0000259" key="6">
    <source>
        <dbReference type="Pfam" id="PF04932"/>
    </source>
</evidence>
<evidence type="ECO:0000256" key="3">
    <source>
        <dbReference type="ARBA" id="ARBA00022989"/>
    </source>
</evidence>
<evidence type="ECO:0000256" key="4">
    <source>
        <dbReference type="ARBA" id="ARBA00023136"/>
    </source>
</evidence>
<accession>A0A5P2H4J4</accession>
<evidence type="ECO:0000256" key="5">
    <source>
        <dbReference type="SAM" id="Phobius"/>
    </source>
</evidence>
<proteinExistence type="predicted"/>
<name>A0A5P2H4J4_9BURK</name>
<feature type="transmembrane region" description="Helical" evidence="5">
    <location>
        <begin position="323"/>
        <end position="342"/>
    </location>
</feature>
<feature type="transmembrane region" description="Helical" evidence="5">
    <location>
        <begin position="386"/>
        <end position="403"/>
    </location>
</feature>
<evidence type="ECO:0000313" key="8">
    <source>
        <dbReference type="Proteomes" id="UP000322822"/>
    </source>
</evidence>
<dbReference type="GO" id="GO:0016020">
    <property type="term" value="C:membrane"/>
    <property type="evidence" value="ECO:0007669"/>
    <property type="project" value="UniProtKB-SubCell"/>
</dbReference>
<keyword evidence="2 5" id="KW-0812">Transmembrane</keyword>
<evidence type="ECO:0000313" key="7">
    <source>
        <dbReference type="EMBL" id="QET02584.1"/>
    </source>
</evidence>
<dbReference type="InterPro" id="IPR007016">
    <property type="entry name" value="O-antigen_ligase-rel_domated"/>
</dbReference>
<reference evidence="7 8" key="1">
    <citation type="submission" date="2019-09" db="EMBL/GenBank/DDBJ databases">
        <title>FDA dAtabase for Regulatory Grade micrObial Sequences (FDA-ARGOS): Supporting development and validation of Infectious Disease Dx tests.</title>
        <authorList>
            <person name="Sciortino C."/>
            <person name="Tallon L."/>
            <person name="Sadzewicz L."/>
            <person name="Vavikolanu K."/>
            <person name="Mehta A."/>
            <person name="Aluvathingal J."/>
            <person name="Nadendla S."/>
            <person name="Nandy P."/>
            <person name="Geyer C."/>
            <person name="Yan Y."/>
            <person name="Sichtig H."/>
        </authorList>
    </citation>
    <scope>NUCLEOTIDE SEQUENCE [LARGE SCALE GENOMIC DNA]</scope>
    <source>
        <strain evidence="7 8">FDAARGOS_664</strain>
    </source>
</reference>
<dbReference type="Proteomes" id="UP000322822">
    <property type="component" value="Chromosome 1"/>
</dbReference>
<dbReference type="OrthoDB" id="8576060at2"/>
<dbReference type="GO" id="GO:0016874">
    <property type="term" value="F:ligase activity"/>
    <property type="evidence" value="ECO:0007669"/>
    <property type="project" value="UniProtKB-KW"/>
</dbReference>
<feature type="transmembrane region" description="Helical" evidence="5">
    <location>
        <begin position="141"/>
        <end position="161"/>
    </location>
</feature>
<dbReference type="InterPro" id="IPR051533">
    <property type="entry name" value="WaaL-like"/>
</dbReference>
<evidence type="ECO:0000256" key="1">
    <source>
        <dbReference type="ARBA" id="ARBA00004141"/>
    </source>
</evidence>
<feature type="domain" description="O-antigen ligase-related" evidence="6">
    <location>
        <begin position="176"/>
        <end position="330"/>
    </location>
</feature>